<evidence type="ECO:0000259" key="2">
    <source>
        <dbReference type="Pfam" id="PF17921"/>
    </source>
</evidence>
<feature type="non-terminal residue" evidence="3">
    <location>
        <position position="1"/>
    </location>
</feature>
<dbReference type="PANTHER" id="PTHR47331:SF1">
    <property type="entry name" value="GAG-LIKE PROTEIN"/>
    <property type="match status" value="1"/>
</dbReference>
<evidence type="ECO:0000313" key="4">
    <source>
        <dbReference type="Proteomes" id="UP000094527"/>
    </source>
</evidence>
<name>A0A1D2M2Z7_ORCCI</name>
<organism evidence="3 4">
    <name type="scientific">Orchesella cincta</name>
    <name type="common">Springtail</name>
    <name type="synonym">Podura cincta</name>
    <dbReference type="NCBI Taxonomy" id="48709"/>
    <lineage>
        <taxon>Eukaryota</taxon>
        <taxon>Metazoa</taxon>
        <taxon>Ecdysozoa</taxon>
        <taxon>Arthropoda</taxon>
        <taxon>Hexapoda</taxon>
        <taxon>Collembola</taxon>
        <taxon>Entomobryomorpha</taxon>
        <taxon>Entomobryoidea</taxon>
        <taxon>Orchesellidae</taxon>
        <taxon>Orchesellinae</taxon>
        <taxon>Orchesella</taxon>
    </lineage>
</organism>
<dbReference type="OrthoDB" id="8033604at2759"/>
<dbReference type="PANTHER" id="PTHR47331">
    <property type="entry name" value="PHD-TYPE DOMAIN-CONTAINING PROTEIN"/>
    <property type="match status" value="1"/>
</dbReference>
<feature type="region of interest" description="Disordered" evidence="1">
    <location>
        <begin position="576"/>
        <end position="608"/>
    </location>
</feature>
<dbReference type="Gene3D" id="3.30.420.10">
    <property type="entry name" value="Ribonuclease H-like superfamily/Ribonuclease H"/>
    <property type="match status" value="1"/>
</dbReference>
<feature type="non-terminal residue" evidence="3">
    <location>
        <position position="637"/>
    </location>
</feature>
<sequence length="637" mass="72430">RVTVSGISSSSVGQARGEVQVNLHSTVNKASIAIHALVFPKVTGILPKYNCDRQPWTHLEGLQLADPSYYEPGPVDQSSLVRNIFGLNSTRQQWEFISQLPVNPKLAIQRLQQVKRRLANTPEQEAEYVKFPRQYESLDHMEVVSYSQQQEVFEHINYLSHHFVLKVESTTTEFREVFDAAAKTDLVSRGVPAAKLKDLSLWWQGPVWLSSDQLPHPTKLPESKQVLEERKKALLVQHVTTSSDLLQKYSSFQKLIRVTAYVKRFIKLYLKQSTMKGPLTCEELKEAELLWIRNIQQSSFKREIKSLSNSEELHRASSLKQLTPFIDSDGLLRASGRLTNSDLPYNQKFPIIIPHDNYLCKLIIHDAHLKLLHAGCQLLWSHLQQQYWITKAKSTIRNQIRKCIICRRYRADKMQQLMGSLPKVRVTPSPPFQNTGVDYAGPFNMRIMKGRSNKTFKAYFAIFVCMCTKAVHLEAVSDMTTEAFIAAFKRFTSRRGVCENMYSDCGSNFVGAEKELRKLLATAAHNDQMTNQFSTQGIKWHSTPHPLHTKVGYGSSGGVSQLQTFVCPQQRPQRLQPIDSRSFPDWSTLNSPSRTNSSRHQDEPAQPVAALSADGTRLLEAVVCRIFNLIAAAFQMD</sequence>
<keyword evidence="4" id="KW-1185">Reference proteome</keyword>
<dbReference type="Gene3D" id="1.10.340.70">
    <property type="match status" value="1"/>
</dbReference>
<dbReference type="EMBL" id="LJIJ01005518">
    <property type="protein sequence ID" value="ODM87348.1"/>
    <property type="molecule type" value="Genomic_DNA"/>
</dbReference>
<evidence type="ECO:0000313" key="3">
    <source>
        <dbReference type="EMBL" id="ODM87348.1"/>
    </source>
</evidence>
<dbReference type="Pfam" id="PF17921">
    <property type="entry name" value="Integrase_H2C2"/>
    <property type="match status" value="1"/>
</dbReference>
<dbReference type="GO" id="GO:0003676">
    <property type="term" value="F:nucleic acid binding"/>
    <property type="evidence" value="ECO:0007669"/>
    <property type="project" value="InterPro"/>
</dbReference>
<proteinExistence type="predicted"/>
<reference evidence="3 4" key="1">
    <citation type="journal article" date="2016" name="Genome Biol. Evol.">
        <title>Gene Family Evolution Reflects Adaptation to Soil Environmental Stressors in the Genome of the Collembolan Orchesella cincta.</title>
        <authorList>
            <person name="Faddeeva-Vakhrusheva A."/>
            <person name="Derks M.F."/>
            <person name="Anvar S.Y."/>
            <person name="Agamennone V."/>
            <person name="Suring W."/>
            <person name="Smit S."/>
            <person name="van Straalen N.M."/>
            <person name="Roelofs D."/>
        </authorList>
    </citation>
    <scope>NUCLEOTIDE SEQUENCE [LARGE SCALE GENOMIC DNA]</scope>
    <source>
        <tissue evidence="3">Mixed pool</tissue>
    </source>
</reference>
<dbReference type="InterPro" id="IPR012337">
    <property type="entry name" value="RNaseH-like_sf"/>
</dbReference>
<dbReference type="InterPro" id="IPR036397">
    <property type="entry name" value="RNaseH_sf"/>
</dbReference>
<feature type="compositionally biased region" description="Polar residues" evidence="1">
    <location>
        <begin position="585"/>
        <end position="598"/>
    </location>
</feature>
<dbReference type="AlphaFoldDB" id="A0A1D2M2Z7"/>
<comment type="caution">
    <text evidence="3">The sequence shown here is derived from an EMBL/GenBank/DDBJ whole genome shotgun (WGS) entry which is preliminary data.</text>
</comment>
<feature type="domain" description="Integrase zinc-binding" evidence="2">
    <location>
        <begin position="359"/>
        <end position="411"/>
    </location>
</feature>
<dbReference type="InterPro" id="IPR041588">
    <property type="entry name" value="Integrase_H2C2"/>
</dbReference>
<protein>
    <submittedName>
        <fullName evidence="3">Pro-Pol polyprotein</fullName>
    </submittedName>
</protein>
<evidence type="ECO:0000256" key="1">
    <source>
        <dbReference type="SAM" id="MobiDB-lite"/>
    </source>
</evidence>
<dbReference type="SUPFAM" id="SSF53098">
    <property type="entry name" value="Ribonuclease H-like"/>
    <property type="match status" value="1"/>
</dbReference>
<accession>A0A1D2M2Z7</accession>
<gene>
    <name evidence="3" type="ORF">Ocin01_19334</name>
</gene>
<dbReference type="Proteomes" id="UP000094527">
    <property type="component" value="Unassembled WGS sequence"/>
</dbReference>
<dbReference type="STRING" id="48709.A0A1D2M2Z7"/>